<comment type="caution">
    <text evidence="4">The sequence shown here is derived from an EMBL/GenBank/DDBJ whole genome shotgun (WGS) entry which is preliminary data.</text>
</comment>
<keyword evidence="2" id="KW-0067">ATP-binding</keyword>
<dbReference type="Pfam" id="PF00501">
    <property type="entry name" value="AMP-binding"/>
    <property type="match status" value="1"/>
</dbReference>
<feature type="domain" description="AMP-dependent synthetase/ligase" evidence="3">
    <location>
        <begin position="53"/>
        <end position="408"/>
    </location>
</feature>
<dbReference type="Pfam" id="PF23562">
    <property type="entry name" value="AMP-binding_C_3"/>
    <property type="match status" value="1"/>
</dbReference>
<dbReference type="PANTHER" id="PTHR43272:SF33">
    <property type="entry name" value="AMP-BINDING DOMAIN-CONTAINING PROTEIN-RELATED"/>
    <property type="match status" value="1"/>
</dbReference>
<dbReference type="PROSITE" id="PS00455">
    <property type="entry name" value="AMP_BINDING"/>
    <property type="match status" value="1"/>
</dbReference>
<keyword evidence="1" id="KW-0547">Nucleotide-binding</keyword>
<name>A0ABP8I8V1_9GAMM</name>
<dbReference type="Gene3D" id="3.40.50.12780">
    <property type="entry name" value="N-terminal domain of ligase-like"/>
    <property type="match status" value="1"/>
</dbReference>
<evidence type="ECO:0000256" key="1">
    <source>
        <dbReference type="ARBA" id="ARBA00022741"/>
    </source>
</evidence>
<reference evidence="5" key="1">
    <citation type="journal article" date="2019" name="Int. J. Syst. Evol. Microbiol.">
        <title>The Global Catalogue of Microorganisms (GCM) 10K type strain sequencing project: providing services to taxonomists for standard genome sequencing and annotation.</title>
        <authorList>
            <consortium name="The Broad Institute Genomics Platform"/>
            <consortium name="The Broad Institute Genome Sequencing Center for Infectious Disease"/>
            <person name="Wu L."/>
            <person name="Ma J."/>
        </authorList>
    </citation>
    <scope>NUCLEOTIDE SEQUENCE [LARGE SCALE GENOMIC DNA]</scope>
    <source>
        <strain evidence="5">JCM 17727</strain>
    </source>
</reference>
<dbReference type="InterPro" id="IPR000873">
    <property type="entry name" value="AMP-dep_synth/lig_dom"/>
</dbReference>
<sequence>MVITCYKNYYFNEKKQGQKRMSQSEVSQLELENTLSAFYRWEKIKAHQPFLRQPFGNDWKEYTWQDAGQQIRKMASYLKRELPANSKVAILSYNCSHWIMADLAIMLAGHVSVPIYPSAGSETITTILQHSEAKLVFVGKFPEWTKKSDAIPSELSIIGCHQSHEGLKDWDEIIADEEPYEESPVPDFDELATIIYTSGTTGIPKGVLITHKILSNGAAAASAFIDFKEERCFSYLPLAHCAERELTEIISIHTGSVISFTESLDRFQANIQSVRPTIFFGVPRIWLKFQQGIEDKAGKTKLKILLKIPIINSLIKKKILKGLGLDQAKICLSGAAALPRGTSDFFKSIGIKICEAYGLTETMAFSHASSPDTWKQGSVGITMPTAEAKIAESGEVLLRSPCVMQGYYKEPLKTKDVIDDDGYFHTGDLGEIDEDGFLFITGRVKDIFKTSKGKYVTPVPIEATLEPELGVEHLCVIGDGLPSPIAIASIYNKQFQDKDAYHEEAVQLIEKINNKLEGHERLDKLVLVNEEWSPENGLITPTLKIRRQRIEEHYKSKLDGYMKKEGLVVWDN</sequence>
<evidence type="ECO:0000313" key="5">
    <source>
        <dbReference type="Proteomes" id="UP001501294"/>
    </source>
</evidence>
<dbReference type="PANTHER" id="PTHR43272">
    <property type="entry name" value="LONG-CHAIN-FATTY-ACID--COA LIGASE"/>
    <property type="match status" value="1"/>
</dbReference>
<evidence type="ECO:0000256" key="2">
    <source>
        <dbReference type="ARBA" id="ARBA00022840"/>
    </source>
</evidence>
<evidence type="ECO:0000259" key="3">
    <source>
        <dbReference type="Pfam" id="PF00501"/>
    </source>
</evidence>
<dbReference type="Proteomes" id="UP001501294">
    <property type="component" value="Unassembled WGS sequence"/>
</dbReference>
<dbReference type="InterPro" id="IPR042099">
    <property type="entry name" value="ANL_N_sf"/>
</dbReference>
<gene>
    <name evidence="4" type="ORF">GCM10023150_22470</name>
</gene>
<keyword evidence="5" id="KW-1185">Reference proteome</keyword>
<protein>
    <submittedName>
        <fullName evidence="4">AMP-binding protein</fullName>
    </submittedName>
</protein>
<dbReference type="EMBL" id="BAABFU010000003">
    <property type="protein sequence ID" value="GAA4353630.1"/>
    <property type="molecule type" value="Genomic_DNA"/>
</dbReference>
<evidence type="ECO:0000313" key="4">
    <source>
        <dbReference type="EMBL" id="GAA4353630.1"/>
    </source>
</evidence>
<dbReference type="InterPro" id="IPR020845">
    <property type="entry name" value="AMP-binding_CS"/>
</dbReference>
<accession>A0ABP8I8V1</accession>
<organism evidence="4 5">
    <name type="scientific">Kangiella taiwanensis</name>
    <dbReference type="NCBI Taxonomy" id="1079179"/>
    <lineage>
        <taxon>Bacteria</taxon>
        <taxon>Pseudomonadati</taxon>
        <taxon>Pseudomonadota</taxon>
        <taxon>Gammaproteobacteria</taxon>
        <taxon>Kangiellales</taxon>
        <taxon>Kangiellaceae</taxon>
        <taxon>Kangiella</taxon>
    </lineage>
</organism>
<proteinExistence type="predicted"/>
<dbReference type="SUPFAM" id="SSF56801">
    <property type="entry name" value="Acetyl-CoA synthetase-like"/>
    <property type="match status" value="1"/>
</dbReference>